<sequence>MPSDCEVWQPENPEIDQLYDTSSAEPEFLIELYASIDESLHYEKFNARCHLLTDSRTSWSVISIMLSQVGVPYHVQPIMIQKISTDAHQIANDPGNMYLKTIPMVVSLRVPQDGLPEFPVHEIRFVPTSKSAIEEMLDSRVKIEGCEEQCMVCLDEILIGGEATCMPCSHVFHESCIVNWLQKSNLCPLCRFEMPAEYA</sequence>
<dbReference type="Proteomes" id="UP000238479">
    <property type="component" value="Chromosome 7"/>
</dbReference>
<dbReference type="EC" id="2.3.2.27" evidence="2"/>
<dbReference type="GO" id="GO:0016567">
    <property type="term" value="P:protein ubiquitination"/>
    <property type="evidence" value="ECO:0007669"/>
    <property type="project" value="TreeGrafter"/>
</dbReference>
<dbReference type="GO" id="GO:0008270">
    <property type="term" value="F:zinc ion binding"/>
    <property type="evidence" value="ECO:0007669"/>
    <property type="project" value="UniProtKB-KW"/>
</dbReference>
<dbReference type="OMA" id="HDICIAA"/>
<proteinExistence type="predicted"/>
<gene>
    <name evidence="8" type="ORF">RchiOBHm_Chr7g0180831</name>
</gene>
<accession>A0A2P6P2H6</accession>
<dbReference type="PANTHER" id="PTHR15710">
    <property type="entry name" value="E3 UBIQUITIN-PROTEIN LIGASE PRAJA"/>
    <property type="match status" value="1"/>
</dbReference>
<protein>
    <recommendedName>
        <fullName evidence="2">RING-type E3 ubiquitin transferase</fullName>
        <ecNumber evidence="2">2.3.2.27</ecNumber>
    </recommendedName>
</protein>
<dbReference type="EMBL" id="PDCK01000045">
    <property type="protein sequence ID" value="PRQ16129.1"/>
    <property type="molecule type" value="Genomic_DNA"/>
</dbReference>
<dbReference type="GO" id="GO:0016874">
    <property type="term" value="F:ligase activity"/>
    <property type="evidence" value="ECO:0007669"/>
    <property type="project" value="UniProtKB-KW"/>
</dbReference>
<evidence type="ECO:0000256" key="6">
    <source>
        <dbReference type="PROSITE-ProRule" id="PRU00175"/>
    </source>
</evidence>
<reference evidence="8 9" key="1">
    <citation type="journal article" date="2018" name="Nat. Genet.">
        <title>The Rosa genome provides new insights in the design of modern roses.</title>
        <authorList>
            <person name="Bendahmane M."/>
        </authorList>
    </citation>
    <scope>NUCLEOTIDE SEQUENCE [LARGE SCALE GENOMIC DNA]</scope>
    <source>
        <strain evidence="9">cv. Old Blush</strain>
    </source>
</reference>
<dbReference type="PROSITE" id="PS50089">
    <property type="entry name" value="ZF_RING_2"/>
    <property type="match status" value="1"/>
</dbReference>
<keyword evidence="8" id="KW-0808">Transferase</keyword>
<dbReference type="Gene3D" id="3.30.40.10">
    <property type="entry name" value="Zinc/RING finger domain, C3HC4 (zinc finger)"/>
    <property type="match status" value="1"/>
</dbReference>
<evidence type="ECO:0000313" key="8">
    <source>
        <dbReference type="EMBL" id="PRQ16129.1"/>
    </source>
</evidence>
<keyword evidence="8" id="KW-0012">Acyltransferase</keyword>
<feature type="domain" description="RING-type" evidence="7">
    <location>
        <begin position="150"/>
        <end position="191"/>
    </location>
</feature>
<dbReference type="SMART" id="SM00184">
    <property type="entry name" value="RING"/>
    <property type="match status" value="1"/>
</dbReference>
<comment type="catalytic activity">
    <reaction evidence="1">
        <text>S-ubiquitinyl-[E2 ubiquitin-conjugating enzyme]-L-cysteine + [acceptor protein]-L-lysine = [E2 ubiquitin-conjugating enzyme]-L-cysteine + N(6)-ubiquitinyl-[acceptor protein]-L-lysine.</text>
        <dbReference type="EC" id="2.3.2.27"/>
    </reaction>
</comment>
<dbReference type="InterPro" id="IPR013083">
    <property type="entry name" value="Znf_RING/FYVE/PHD"/>
</dbReference>
<dbReference type="SUPFAM" id="SSF57850">
    <property type="entry name" value="RING/U-box"/>
    <property type="match status" value="1"/>
</dbReference>
<keyword evidence="3" id="KW-0479">Metal-binding</keyword>
<dbReference type="InterPro" id="IPR001841">
    <property type="entry name" value="Znf_RING"/>
</dbReference>
<evidence type="ECO:0000256" key="3">
    <source>
        <dbReference type="ARBA" id="ARBA00022723"/>
    </source>
</evidence>
<organism evidence="8 9">
    <name type="scientific">Rosa chinensis</name>
    <name type="common">China rose</name>
    <dbReference type="NCBI Taxonomy" id="74649"/>
    <lineage>
        <taxon>Eukaryota</taxon>
        <taxon>Viridiplantae</taxon>
        <taxon>Streptophyta</taxon>
        <taxon>Embryophyta</taxon>
        <taxon>Tracheophyta</taxon>
        <taxon>Spermatophyta</taxon>
        <taxon>Magnoliopsida</taxon>
        <taxon>eudicotyledons</taxon>
        <taxon>Gunneridae</taxon>
        <taxon>Pentapetalae</taxon>
        <taxon>rosids</taxon>
        <taxon>fabids</taxon>
        <taxon>Rosales</taxon>
        <taxon>Rosaceae</taxon>
        <taxon>Rosoideae</taxon>
        <taxon>Rosoideae incertae sedis</taxon>
        <taxon>Rosa</taxon>
    </lineage>
</organism>
<keyword evidence="9" id="KW-1185">Reference proteome</keyword>
<dbReference type="PANTHER" id="PTHR15710:SF77">
    <property type="entry name" value="RING-H2 FINGER PROTEIN ATL21B"/>
    <property type="match status" value="1"/>
</dbReference>
<dbReference type="Gramene" id="PRQ16129">
    <property type="protein sequence ID" value="PRQ16129"/>
    <property type="gene ID" value="RchiOBHm_Chr7g0180831"/>
</dbReference>
<dbReference type="GO" id="GO:0005737">
    <property type="term" value="C:cytoplasm"/>
    <property type="evidence" value="ECO:0007669"/>
    <property type="project" value="TreeGrafter"/>
</dbReference>
<evidence type="ECO:0000256" key="4">
    <source>
        <dbReference type="ARBA" id="ARBA00022771"/>
    </source>
</evidence>
<keyword evidence="5" id="KW-0862">Zinc</keyword>
<evidence type="ECO:0000256" key="2">
    <source>
        <dbReference type="ARBA" id="ARBA00012483"/>
    </source>
</evidence>
<keyword evidence="4 6" id="KW-0863">Zinc-finger</keyword>
<name>A0A2P6P2H6_ROSCH</name>
<dbReference type="Pfam" id="PF13639">
    <property type="entry name" value="zf-RING_2"/>
    <property type="match status" value="1"/>
</dbReference>
<dbReference type="GO" id="GO:0061630">
    <property type="term" value="F:ubiquitin protein ligase activity"/>
    <property type="evidence" value="ECO:0007669"/>
    <property type="project" value="UniProtKB-EC"/>
</dbReference>
<keyword evidence="8" id="KW-0436">Ligase</keyword>
<dbReference type="AlphaFoldDB" id="A0A2P6P2H6"/>
<evidence type="ECO:0000259" key="7">
    <source>
        <dbReference type="PROSITE" id="PS50089"/>
    </source>
</evidence>
<evidence type="ECO:0000313" key="9">
    <source>
        <dbReference type="Proteomes" id="UP000238479"/>
    </source>
</evidence>
<evidence type="ECO:0000256" key="5">
    <source>
        <dbReference type="ARBA" id="ARBA00022833"/>
    </source>
</evidence>
<comment type="caution">
    <text evidence="8">The sequence shown here is derived from an EMBL/GenBank/DDBJ whole genome shotgun (WGS) entry which is preliminary data.</text>
</comment>
<evidence type="ECO:0000256" key="1">
    <source>
        <dbReference type="ARBA" id="ARBA00000900"/>
    </source>
</evidence>